<keyword evidence="9 15" id="KW-0067">ATP-binding</keyword>
<dbReference type="Pfam" id="PF01588">
    <property type="entry name" value="tRNA_bind"/>
    <property type="match status" value="1"/>
</dbReference>
<accession>A0A2V1K081</accession>
<dbReference type="SUPFAM" id="SSF54991">
    <property type="entry name" value="Anticodon-binding domain of PheRS"/>
    <property type="match status" value="1"/>
</dbReference>
<evidence type="ECO:0000256" key="4">
    <source>
        <dbReference type="ARBA" id="ARBA00022490"/>
    </source>
</evidence>
<dbReference type="Gene3D" id="2.40.50.140">
    <property type="entry name" value="Nucleic acid-binding proteins"/>
    <property type="match status" value="1"/>
</dbReference>
<proteinExistence type="inferred from homology"/>
<dbReference type="SUPFAM" id="SSF50249">
    <property type="entry name" value="Nucleic acid-binding proteins"/>
    <property type="match status" value="1"/>
</dbReference>
<evidence type="ECO:0000256" key="1">
    <source>
        <dbReference type="ARBA" id="ARBA00004496"/>
    </source>
</evidence>
<keyword evidence="7 15" id="KW-0479">Metal-binding</keyword>
<dbReference type="EMBL" id="QETA01000003">
    <property type="protein sequence ID" value="PWF23084.1"/>
    <property type="molecule type" value="Genomic_DNA"/>
</dbReference>
<keyword evidence="8 15" id="KW-0547">Nucleotide-binding</keyword>
<dbReference type="Gene3D" id="3.30.930.10">
    <property type="entry name" value="Bira Bifunctional Protein, Domain 2"/>
    <property type="match status" value="1"/>
</dbReference>
<evidence type="ECO:0000256" key="2">
    <source>
        <dbReference type="ARBA" id="ARBA00008653"/>
    </source>
</evidence>
<feature type="binding site" evidence="15">
    <location>
        <position position="462"/>
    </location>
    <ligand>
        <name>Mg(2+)</name>
        <dbReference type="ChEBI" id="CHEBI:18420"/>
        <note>shared with alpha subunit</note>
    </ligand>
</feature>
<comment type="caution">
    <text evidence="20">The sequence shown here is derived from an EMBL/GenBank/DDBJ whole genome shotgun (WGS) entry which is preliminary data.</text>
</comment>
<dbReference type="SUPFAM" id="SSF56037">
    <property type="entry name" value="PheT/TilS domain"/>
    <property type="match status" value="1"/>
</dbReference>
<comment type="subunit">
    <text evidence="3 15">Tetramer of two alpha and two beta subunits.</text>
</comment>
<dbReference type="GO" id="GO:0005524">
    <property type="term" value="F:ATP binding"/>
    <property type="evidence" value="ECO:0007669"/>
    <property type="project" value="UniProtKB-UniRule"/>
</dbReference>
<dbReference type="Gene3D" id="3.50.40.10">
    <property type="entry name" value="Phenylalanyl-trna Synthetase, Chain B, domain 3"/>
    <property type="match status" value="1"/>
</dbReference>
<dbReference type="SMART" id="SM00874">
    <property type="entry name" value="B5"/>
    <property type="match status" value="1"/>
</dbReference>
<feature type="domain" description="B5" evidence="19">
    <location>
        <begin position="399"/>
        <end position="474"/>
    </location>
</feature>
<dbReference type="InterPro" id="IPR005121">
    <property type="entry name" value="Fdx_antiC-bd"/>
</dbReference>
<dbReference type="CDD" id="cd02796">
    <property type="entry name" value="tRNA_bind_bactPheRS"/>
    <property type="match status" value="1"/>
</dbReference>
<dbReference type="Pfam" id="PF17759">
    <property type="entry name" value="tRNA_synthFbeta"/>
    <property type="match status" value="1"/>
</dbReference>
<keyword evidence="4 15" id="KW-0963">Cytoplasm</keyword>
<comment type="subcellular location">
    <subcellularLocation>
        <location evidence="1 15">Cytoplasm</location>
    </subcellularLocation>
</comment>
<keyword evidence="5 16" id="KW-0820">tRNA-binding</keyword>
<evidence type="ECO:0000313" key="20">
    <source>
        <dbReference type="EMBL" id="PWF23084.1"/>
    </source>
</evidence>
<dbReference type="Gene3D" id="3.30.56.10">
    <property type="match status" value="2"/>
</dbReference>
<reference evidence="21" key="1">
    <citation type="submission" date="2018-05" db="EMBL/GenBank/DDBJ databases">
        <authorList>
            <person name="Li Y."/>
        </authorList>
    </citation>
    <scope>NUCLEOTIDE SEQUENCE [LARGE SCALE GENOMIC DNA]</scope>
    <source>
        <strain evidence="21">3d-2-2</strain>
    </source>
</reference>
<dbReference type="InterPro" id="IPR045060">
    <property type="entry name" value="Phe-tRNA-ligase_IIc_bsu"/>
</dbReference>
<dbReference type="CDD" id="cd00769">
    <property type="entry name" value="PheRS_beta_core"/>
    <property type="match status" value="1"/>
</dbReference>
<dbReference type="InterPro" id="IPR002547">
    <property type="entry name" value="tRNA-bd_dom"/>
</dbReference>
<dbReference type="InterPro" id="IPR012340">
    <property type="entry name" value="NA-bd_OB-fold"/>
</dbReference>
<evidence type="ECO:0000256" key="9">
    <source>
        <dbReference type="ARBA" id="ARBA00022840"/>
    </source>
</evidence>
<dbReference type="NCBIfam" id="NF045760">
    <property type="entry name" value="YtpR"/>
    <property type="match status" value="1"/>
</dbReference>
<keyword evidence="12 15" id="KW-0648">Protein biosynthesis</keyword>
<dbReference type="GO" id="GO:0009328">
    <property type="term" value="C:phenylalanine-tRNA ligase complex"/>
    <property type="evidence" value="ECO:0007669"/>
    <property type="project" value="TreeGrafter"/>
</dbReference>
<feature type="binding site" evidence="15">
    <location>
        <position position="458"/>
    </location>
    <ligand>
        <name>Mg(2+)</name>
        <dbReference type="ChEBI" id="CHEBI:18420"/>
        <note>shared with alpha subunit</note>
    </ligand>
</feature>
<dbReference type="RefSeq" id="WP_109061698.1">
    <property type="nucleotide sequence ID" value="NZ_QETA01000003.1"/>
</dbReference>
<feature type="binding site" evidence="15">
    <location>
        <position position="461"/>
    </location>
    <ligand>
        <name>Mg(2+)</name>
        <dbReference type="ChEBI" id="CHEBI:18420"/>
        <note>shared with alpha subunit</note>
    </ligand>
</feature>
<evidence type="ECO:0000256" key="12">
    <source>
        <dbReference type="ARBA" id="ARBA00022917"/>
    </source>
</evidence>
<evidence type="ECO:0000259" key="18">
    <source>
        <dbReference type="PROSITE" id="PS51447"/>
    </source>
</evidence>
<feature type="domain" description="TRNA-binding" evidence="17">
    <location>
        <begin position="39"/>
        <end position="148"/>
    </location>
</feature>
<feature type="binding site" evidence="15">
    <location>
        <position position="452"/>
    </location>
    <ligand>
        <name>Mg(2+)</name>
        <dbReference type="ChEBI" id="CHEBI:18420"/>
        <note>shared with alpha subunit</note>
    </ligand>
</feature>
<evidence type="ECO:0000313" key="21">
    <source>
        <dbReference type="Proteomes" id="UP000245212"/>
    </source>
</evidence>
<dbReference type="InterPro" id="IPR004532">
    <property type="entry name" value="Phe-tRNA-ligase_IIc_bsu_bact"/>
</dbReference>
<evidence type="ECO:0000256" key="5">
    <source>
        <dbReference type="ARBA" id="ARBA00022555"/>
    </source>
</evidence>
<dbReference type="PROSITE" id="PS51483">
    <property type="entry name" value="B5"/>
    <property type="match status" value="1"/>
</dbReference>
<dbReference type="NCBIfam" id="TIGR00472">
    <property type="entry name" value="pheT_bact"/>
    <property type="match status" value="1"/>
</dbReference>
<dbReference type="PANTHER" id="PTHR10947:SF0">
    <property type="entry name" value="PHENYLALANINE--TRNA LIGASE BETA SUBUNIT"/>
    <property type="match status" value="1"/>
</dbReference>
<evidence type="ECO:0000256" key="10">
    <source>
        <dbReference type="ARBA" id="ARBA00022842"/>
    </source>
</evidence>
<dbReference type="InterPro" id="IPR020825">
    <property type="entry name" value="Phe-tRNA_synthase-like_B3/B4"/>
</dbReference>
<dbReference type="InterPro" id="IPR045864">
    <property type="entry name" value="aa-tRNA-synth_II/BPL/LPL"/>
</dbReference>
<evidence type="ECO:0000259" key="19">
    <source>
        <dbReference type="PROSITE" id="PS51483"/>
    </source>
</evidence>
<dbReference type="InterPro" id="IPR033714">
    <property type="entry name" value="tRNA_bind_bactPheRS"/>
</dbReference>
<dbReference type="GO" id="GO:0004826">
    <property type="term" value="F:phenylalanine-tRNA ligase activity"/>
    <property type="evidence" value="ECO:0007669"/>
    <property type="project" value="UniProtKB-UniRule"/>
</dbReference>
<gene>
    <name evidence="15" type="primary">pheT</name>
    <name evidence="20" type="ORF">DD235_08780</name>
</gene>
<keyword evidence="10 15" id="KW-0460">Magnesium</keyword>
<dbReference type="Pfam" id="PF03483">
    <property type="entry name" value="B3_4"/>
    <property type="match status" value="1"/>
</dbReference>
<dbReference type="PANTHER" id="PTHR10947">
    <property type="entry name" value="PHENYLALANYL-TRNA SYNTHETASE BETA CHAIN AND LEUCINE-RICH REPEAT-CONTAINING PROTEIN 47"/>
    <property type="match status" value="1"/>
</dbReference>
<dbReference type="EC" id="6.1.1.20" evidence="15"/>
<dbReference type="Pfam" id="PF03147">
    <property type="entry name" value="FDX-ACB"/>
    <property type="match status" value="1"/>
</dbReference>
<keyword evidence="6 15" id="KW-0436">Ligase</keyword>
<dbReference type="GO" id="GO:0000287">
    <property type="term" value="F:magnesium ion binding"/>
    <property type="evidence" value="ECO:0007669"/>
    <property type="project" value="UniProtKB-UniRule"/>
</dbReference>
<evidence type="ECO:0000259" key="17">
    <source>
        <dbReference type="PROSITE" id="PS50886"/>
    </source>
</evidence>
<evidence type="ECO:0000256" key="11">
    <source>
        <dbReference type="ARBA" id="ARBA00022884"/>
    </source>
</evidence>
<dbReference type="PROSITE" id="PS51447">
    <property type="entry name" value="FDX_ACB"/>
    <property type="match status" value="1"/>
</dbReference>
<comment type="catalytic activity">
    <reaction evidence="14 15">
        <text>tRNA(Phe) + L-phenylalanine + ATP = L-phenylalanyl-tRNA(Phe) + AMP + diphosphate + H(+)</text>
        <dbReference type="Rhea" id="RHEA:19413"/>
        <dbReference type="Rhea" id="RHEA-COMP:9668"/>
        <dbReference type="Rhea" id="RHEA-COMP:9699"/>
        <dbReference type="ChEBI" id="CHEBI:15378"/>
        <dbReference type="ChEBI" id="CHEBI:30616"/>
        <dbReference type="ChEBI" id="CHEBI:33019"/>
        <dbReference type="ChEBI" id="CHEBI:58095"/>
        <dbReference type="ChEBI" id="CHEBI:78442"/>
        <dbReference type="ChEBI" id="CHEBI:78531"/>
        <dbReference type="ChEBI" id="CHEBI:456215"/>
        <dbReference type="EC" id="6.1.1.20"/>
    </reaction>
</comment>
<dbReference type="HAMAP" id="MF_00283">
    <property type="entry name" value="Phe_tRNA_synth_beta1"/>
    <property type="match status" value="1"/>
</dbReference>
<keyword evidence="13 15" id="KW-0030">Aminoacyl-tRNA synthetase</keyword>
<dbReference type="SMART" id="SM00873">
    <property type="entry name" value="B3_4"/>
    <property type="match status" value="1"/>
</dbReference>
<dbReference type="SUPFAM" id="SSF55681">
    <property type="entry name" value="Class II aaRS and biotin synthetases"/>
    <property type="match status" value="1"/>
</dbReference>
<evidence type="ECO:0000256" key="7">
    <source>
        <dbReference type="ARBA" id="ARBA00022723"/>
    </source>
</evidence>
<dbReference type="InterPro" id="IPR005147">
    <property type="entry name" value="tRNA_synthase_B5-dom"/>
</dbReference>
<dbReference type="FunFam" id="3.30.56.10:FF:000002">
    <property type="entry name" value="Phenylalanine--tRNA ligase beta subunit"/>
    <property type="match status" value="1"/>
</dbReference>
<keyword evidence="21" id="KW-1185">Reference proteome</keyword>
<protein>
    <recommendedName>
        <fullName evidence="15">Phenylalanine--tRNA ligase beta subunit</fullName>
        <ecNumber evidence="15">6.1.1.20</ecNumber>
    </recommendedName>
    <alternativeName>
        <fullName evidence="15">Phenylalanyl-tRNA synthetase beta subunit</fullName>
        <shortName evidence="15">PheRS</shortName>
    </alternativeName>
</protein>
<evidence type="ECO:0000256" key="15">
    <source>
        <dbReference type="HAMAP-Rule" id="MF_00283"/>
    </source>
</evidence>
<organism evidence="20 21">
    <name type="scientific">Corticimicrobacter populi</name>
    <dbReference type="NCBI Taxonomy" id="2175229"/>
    <lineage>
        <taxon>Bacteria</taxon>
        <taxon>Pseudomonadati</taxon>
        <taxon>Pseudomonadota</taxon>
        <taxon>Betaproteobacteria</taxon>
        <taxon>Burkholderiales</taxon>
        <taxon>Alcaligenaceae</taxon>
        <taxon>Corticimicrobacter</taxon>
    </lineage>
</organism>
<dbReference type="GO" id="GO:0006432">
    <property type="term" value="P:phenylalanyl-tRNA aminoacylation"/>
    <property type="evidence" value="ECO:0007669"/>
    <property type="project" value="UniProtKB-UniRule"/>
</dbReference>
<dbReference type="Proteomes" id="UP000245212">
    <property type="component" value="Unassembled WGS sequence"/>
</dbReference>
<evidence type="ECO:0000256" key="6">
    <source>
        <dbReference type="ARBA" id="ARBA00022598"/>
    </source>
</evidence>
<name>A0A2V1K081_9BURK</name>
<comment type="cofactor">
    <cofactor evidence="15">
        <name>Mg(2+)</name>
        <dbReference type="ChEBI" id="CHEBI:18420"/>
    </cofactor>
    <text evidence="15">Binds 2 magnesium ions per tetramer.</text>
</comment>
<dbReference type="InterPro" id="IPR005146">
    <property type="entry name" value="B3/B4_tRNA-bd"/>
</dbReference>
<dbReference type="SMART" id="SM00896">
    <property type="entry name" value="FDX-ACB"/>
    <property type="match status" value="1"/>
</dbReference>
<dbReference type="Gene3D" id="3.30.70.380">
    <property type="entry name" value="Ferrodoxin-fold anticodon-binding domain"/>
    <property type="match status" value="1"/>
</dbReference>
<comment type="similarity">
    <text evidence="2 15">Belongs to the phenylalanyl-tRNA synthetase beta subunit family. Type 1 subfamily.</text>
</comment>
<evidence type="ECO:0000256" key="8">
    <source>
        <dbReference type="ARBA" id="ARBA00022741"/>
    </source>
</evidence>
<evidence type="ECO:0000256" key="3">
    <source>
        <dbReference type="ARBA" id="ARBA00011209"/>
    </source>
</evidence>
<dbReference type="Pfam" id="PF03484">
    <property type="entry name" value="B5"/>
    <property type="match status" value="1"/>
</dbReference>
<evidence type="ECO:0000256" key="14">
    <source>
        <dbReference type="ARBA" id="ARBA00049255"/>
    </source>
</evidence>
<dbReference type="GO" id="GO:0000049">
    <property type="term" value="F:tRNA binding"/>
    <property type="evidence" value="ECO:0007669"/>
    <property type="project" value="UniProtKB-UniRule"/>
</dbReference>
<dbReference type="AlphaFoldDB" id="A0A2V1K081"/>
<dbReference type="FunFam" id="2.40.50.140:FF:000045">
    <property type="entry name" value="Phenylalanine--tRNA ligase beta subunit"/>
    <property type="match status" value="1"/>
</dbReference>
<dbReference type="FunFam" id="3.30.930.10:FF:000022">
    <property type="entry name" value="Phenylalanine--tRNA ligase beta subunit"/>
    <property type="match status" value="1"/>
</dbReference>
<dbReference type="PROSITE" id="PS50886">
    <property type="entry name" value="TRBD"/>
    <property type="match status" value="1"/>
</dbReference>
<feature type="domain" description="FDX-ACB" evidence="18">
    <location>
        <begin position="703"/>
        <end position="810"/>
    </location>
</feature>
<evidence type="ECO:0000256" key="16">
    <source>
        <dbReference type="PROSITE-ProRule" id="PRU00209"/>
    </source>
</evidence>
<dbReference type="InterPro" id="IPR041616">
    <property type="entry name" value="PheRS_beta_core"/>
</dbReference>
<dbReference type="SUPFAM" id="SSF46955">
    <property type="entry name" value="Putative DNA-binding domain"/>
    <property type="match status" value="1"/>
</dbReference>
<dbReference type="InterPro" id="IPR009061">
    <property type="entry name" value="DNA-bd_dom_put_sf"/>
</dbReference>
<dbReference type="InterPro" id="IPR036690">
    <property type="entry name" value="Fdx_antiC-bd_sf"/>
</dbReference>
<evidence type="ECO:0000256" key="13">
    <source>
        <dbReference type="ARBA" id="ARBA00023146"/>
    </source>
</evidence>
<keyword evidence="11 16" id="KW-0694">RNA-binding</keyword>
<sequence>MLLPESWLRTRVNPEISTEELAHRLTMAGLEVEGVEPVAPATSNVVTARIESAEPHPNADRLRVCQVNDGSGQLLQIVCGAPNARAGLVVPLARIGAELPGGMKIGPVKMRGVESSGMLCSARELALSEESAGLLELPGETEIGQDIRRALDLDDHVLELKMTPNRADCLSIMGVAREVAALTQASLAPLAFEPVPVTLDERLTVDVQAPDLCGRFGGRVVRGVNAHAQTPDWMKRRLERAGQRPISALVDISNYVMLELGRPSHIFDLDKIQGGLAIRWARQGETLALLNGQIIELAPDVGIVAAGDTPESLAGIMGGEASSVTLETQSIYIEAAFWHPESIAGRSRRYKFSSEAGHRFERGVDFQSIPEHIDYITRLVIDICGGQAGPITDEQVSLPARPAVKMRLSRCRRLLGIDVTQDEVAGIFEALGLPFVLEGETFSVTPPSFRFDLNIEEDLVEEVIRIYGYERIPERPPLARAKMRMRPEAKHGPHALRRVMADLDYQEVVNYSFVEAAWERDLTDNVQPIELLNPITSHMSVMRSSLWGGLLANIRHNANHRQPRVRVFELGRVFRRNAAAEDGPLGVQGVDQPLRLAAAAWGPALPEQWAETARKVDFFDIKQDLIDLFGVQADALSFVAQPHPALHPGRSAQILFKGEAIGWLGELHPRWVRQFDLASAPVLFEVAFDALVQAHVPSYREVSRQPVVQRDLALWVDEAVTWQSMLDTIAAERLQQPELAIVRDVRLFDVWRDAGTAVEGDDKALFKKEKSLAFRFWLQDTDATLDDARVEAALALLRDALVRQHGARQRV</sequence>